<dbReference type="Pfam" id="PF02148">
    <property type="entry name" value="zf-UBP"/>
    <property type="match status" value="1"/>
</dbReference>
<evidence type="ECO:0000313" key="6">
    <source>
        <dbReference type="Proteomes" id="UP000274504"/>
    </source>
</evidence>
<comment type="similarity">
    <text evidence="1">Belongs to the histone deacetylase family. HD type 2 subfamily.</text>
</comment>
<dbReference type="GO" id="GO:0040029">
    <property type="term" value="P:epigenetic regulation of gene expression"/>
    <property type="evidence" value="ECO:0007669"/>
    <property type="project" value="TreeGrafter"/>
</dbReference>
<feature type="compositionally biased region" description="Polar residues" evidence="3">
    <location>
        <begin position="784"/>
        <end position="797"/>
    </location>
</feature>
<dbReference type="InterPro" id="IPR037138">
    <property type="entry name" value="His_deacetylse_dom_sf"/>
</dbReference>
<feature type="compositionally biased region" description="Low complexity" evidence="3">
    <location>
        <begin position="900"/>
        <end position="909"/>
    </location>
</feature>
<organism evidence="7">
    <name type="scientific">Hymenolepis diminuta</name>
    <name type="common">Rat tapeworm</name>
    <dbReference type="NCBI Taxonomy" id="6216"/>
    <lineage>
        <taxon>Eukaryota</taxon>
        <taxon>Metazoa</taxon>
        <taxon>Spiralia</taxon>
        <taxon>Lophotrochozoa</taxon>
        <taxon>Platyhelminthes</taxon>
        <taxon>Cestoda</taxon>
        <taxon>Eucestoda</taxon>
        <taxon>Cyclophyllidea</taxon>
        <taxon>Hymenolepididae</taxon>
        <taxon>Hymenolepis</taxon>
    </lineage>
</organism>
<dbReference type="PANTHER" id="PTHR10625:SF38">
    <property type="entry name" value="HISTONE DEACETYLASE 6, ISOFORM G"/>
    <property type="match status" value="1"/>
</dbReference>
<evidence type="ECO:0000256" key="2">
    <source>
        <dbReference type="PROSITE-ProRule" id="PRU00502"/>
    </source>
</evidence>
<dbReference type="Pfam" id="PF00850">
    <property type="entry name" value="Hist_deacetyl"/>
    <property type="match status" value="4"/>
</dbReference>
<dbReference type="InterPro" id="IPR013083">
    <property type="entry name" value="Znf_RING/FYVE/PHD"/>
</dbReference>
<dbReference type="Gene3D" id="3.30.40.10">
    <property type="entry name" value="Zinc/RING finger domain, C3HC4 (zinc finger)"/>
    <property type="match status" value="1"/>
</dbReference>
<keyword evidence="2" id="KW-0479">Metal-binding</keyword>
<gene>
    <name evidence="5" type="ORF">HDID_LOCUS7418</name>
</gene>
<dbReference type="InterPro" id="IPR000286">
    <property type="entry name" value="HDACs"/>
</dbReference>
<dbReference type="Proteomes" id="UP000274504">
    <property type="component" value="Unassembled WGS sequence"/>
</dbReference>
<dbReference type="PROSITE" id="PS50271">
    <property type="entry name" value="ZF_UBP"/>
    <property type="match status" value="1"/>
</dbReference>
<dbReference type="Gene3D" id="3.40.800.20">
    <property type="entry name" value="Histone deacetylase domain"/>
    <property type="match status" value="3"/>
</dbReference>
<feature type="domain" description="UBP-type" evidence="4">
    <location>
        <begin position="952"/>
        <end position="1043"/>
    </location>
</feature>
<feature type="region of interest" description="Disordered" evidence="3">
    <location>
        <begin position="861"/>
        <end position="909"/>
    </location>
</feature>
<accession>A0A158QEH6</accession>
<dbReference type="SUPFAM" id="SSF52768">
    <property type="entry name" value="Arginase/deacetylase"/>
    <property type="match status" value="3"/>
</dbReference>
<reference evidence="7" key="1">
    <citation type="submission" date="2016-04" db="UniProtKB">
        <authorList>
            <consortium name="WormBaseParasite"/>
        </authorList>
    </citation>
    <scope>IDENTIFICATION</scope>
</reference>
<keyword evidence="2" id="KW-0863">Zinc-finger</keyword>
<feature type="region of interest" description="Disordered" evidence="3">
    <location>
        <begin position="1635"/>
        <end position="1658"/>
    </location>
</feature>
<evidence type="ECO:0000313" key="5">
    <source>
        <dbReference type="EMBL" id="VDL59736.1"/>
    </source>
</evidence>
<name>A0A158QEH6_HYMDI</name>
<feature type="compositionally biased region" description="Low complexity" evidence="3">
    <location>
        <begin position="871"/>
        <end position="891"/>
    </location>
</feature>
<proteinExistence type="inferred from homology"/>
<dbReference type="InterPro" id="IPR001607">
    <property type="entry name" value="Znf_UBP"/>
</dbReference>
<dbReference type="GO" id="GO:0008270">
    <property type="term" value="F:zinc ion binding"/>
    <property type="evidence" value="ECO:0007669"/>
    <property type="project" value="UniProtKB-KW"/>
</dbReference>
<evidence type="ECO:0000259" key="4">
    <source>
        <dbReference type="PROSITE" id="PS50271"/>
    </source>
</evidence>
<evidence type="ECO:0000313" key="7">
    <source>
        <dbReference type="WBParaSite" id="HDID_0000742001-mRNA-1"/>
    </source>
</evidence>
<dbReference type="GO" id="GO:0000118">
    <property type="term" value="C:histone deacetylase complex"/>
    <property type="evidence" value="ECO:0007669"/>
    <property type="project" value="TreeGrafter"/>
</dbReference>
<dbReference type="WBParaSite" id="HDID_0000742001-mRNA-1">
    <property type="protein sequence ID" value="HDID_0000742001-mRNA-1"/>
    <property type="gene ID" value="HDID_0000742001"/>
</dbReference>
<dbReference type="InterPro" id="IPR023696">
    <property type="entry name" value="Ureohydrolase_dom_sf"/>
</dbReference>
<dbReference type="GO" id="GO:0004407">
    <property type="term" value="F:histone deacetylase activity"/>
    <property type="evidence" value="ECO:0007669"/>
    <property type="project" value="TreeGrafter"/>
</dbReference>
<dbReference type="OrthoDB" id="424012at2759"/>
<dbReference type="PANTHER" id="PTHR10625">
    <property type="entry name" value="HISTONE DEACETYLASE HDAC1-RELATED"/>
    <property type="match status" value="1"/>
</dbReference>
<sequence length="1832" mass="202964">MSDNGRHQFMQKFDCAYFNKDTNTAARLAAGSLTHAVDIVTRGDVRNAFCLVRPPGHHAMKDEGCGYCIFNNVAIATKYALNQRVANRILIVDWDIHHGQGTQYAFYNDPRVLYFSIHRHDNGEYWPSLRESNYDFVGRGQSYGYNINVALNGKNYSDIDYLTVFNVLLMPIAYEFGPDLVIVSAGYDCALGCPYGGFNLTPAVFAHLTSRLMALADGKLICALEGGYGLETLSDCVAQTVSALLGDPLPTLDPLKPLHPGQVNKTREAIGNCVSVLRTKWKCLGVFPINQSLPLKDMSPFTINSWKTVMVASMDIDPFEKNEDELRADKTKLEELRGSYNFTALTDLQRVCLVYDSRMENHKPEQERQPECPSRTRRAYELLEEYGLARRCKRTDARLATDEELLRVHTSEYIAELKLTASMSQTEIVEYTKRFQSHTFDSASLASGSLLAVIDDICNEESLHGVAVIRPPGHHAERDHCMGFCFLNNVALAVRHAQEIHKLRKIAVVDWDIHHGNGIQHIFYDDPSVLYISIHRFDSGQFFPNSSDAAADRVGVGDGEGKNINIPWNGRHLRDGDFIAVIFHIVLPILYEFRPDLIIVAAGFDVVRGDHLGGVSVSMECFGHLTHHLMGASILSSRRCGLVLALEGGYNLTATSEALSHCVASLLSDACMRLPGGQVPTEKWVLFFLIPNHPSLSYSVFLSRIFILGPLDCHLDQTSGTHPLTATNSSITEGNTLTTRTSTEITIPLTVTPNVTTVVSFESTDFSADSSFLLPTVSISTNQIENTNPSFTTTDYQQGEEAMTPSPPPSPISTHSGGLSIILLFEKLPSDTAFFIIDHILINHSHITLLLWWQKNLADPASQSGAGNSNQPSLSQSQQPQPSASTLTPTADAPVPVPGPSTGHSSSSQISSDAMRQLVEFADAGIEDLTTFLGLNSTDPTPDRLFAVEPSLWCPHLELVESASQWHPEVNRPCSQCDNRQENWVCLTCYEVGHMLEHYNTSQHPIVLSLADLSAWCYACNSYIHNEVLLDAKRALHLAKFGVFICVKMKVKRQATNAQQTSCWKGTKFGKGTGVCFDERMEQHRHEWCSDEQECPNRVVRPLKLIENQGLLPRCTRISARHVTDKELLNVHSKDYIDLVKSSANMSKDELYNLSGNYDGVFFNSHTWEASSLAAGSVTEMASQVASGKLVNGLALVRPPGHHAMYDEACGYCIFGNVAIAAASLLDSPPLSVYNPKPPNIKSVISKAPSKNLSQSPRFKRILIIDWDVHQGQGTQYTFYNDNRVLFISIHRYECQKFWPMLREGDYDFIGDGIGRGFNINIPLNKTGMTDGDYLAIFYFLIMPIAYEFNPDIVFVSSGFDAAVGDPEGKMWISPACYGHMTHQLRTLADGKLVVVLEGGYFIDSLEEGCVQVLKALLGDYIAPLQSLNPPSKSIQRTISSSILALREFWHCLDIVELSRSIIRPDISGFPPNSWPLVKEVVWPDKNPVLPESVIAESRKMLRDFTATSSKKSNQFDIILVLPSSLQSGLSEQPFEKWSKDLNLNNQIQIYEATQTASTNDVIITPKKKSRLSEDDSSKRSFLCNFSKSIENAMEKFVKDGFRTALIMAERISPREIISTFNEITVKSNGCGKKLSNPSLSVNSPSGSKRPKGRSSLTTKTSLELQQMECLSKILYVDLAEGKNLSPDMFGDSKSSKKISNPICKATSILAFNFGSAGSEVKLSNPSSQMTLIKIPLQCCKLVCKHVAANVLTVMSAMILPMAYNFTPDLLIINVGETITKRVSLAPHNIVPSAEDDKSSFLTVTVCHCLKWSCAFASNHCNVCLVREKRIV</sequence>
<dbReference type="STRING" id="6216.A0A158QEH6"/>
<evidence type="ECO:0000256" key="3">
    <source>
        <dbReference type="SAM" id="MobiDB-lite"/>
    </source>
</evidence>
<feature type="compositionally biased region" description="Low complexity" evidence="3">
    <location>
        <begin position="1635"/>
        <end position="1648"/>
    </location>
</feature>
<evidence type="ECO:0000256" key="1">
    <source>
        <dbReference type="ARBA" id="ARBA00007738"/>
    </source>
</evidence>
<protein>
    <submittedName>
        <fullName evidence="7">UBP-type domain-containing protein</fullName>
    </submittedName>
</protein>
<reference evidence="5 6" key="2">
    <citation type="submission" date="2018-11" db="EMBL/GenBank/DDBJ databases">
        <authorList>
            <consortium name="Pathogen Informatics"/>
        </authorList>
    </citation>
    <scope>NUCLEOTIDE SEQUENCE [LARGE SCALE GENOMIC DNA]</scope>
</reference>
<dbReference type="PRINTS" id="PR01270">
    <property type="entry name" value="HDASUPER"/>
</dbReference>
<dbReference type="SUPFAM" id="SSF57850">
    <property type="entry name" value="RING/U-box"/>
    <property type="match status" value="1"/>
</dbReference>
<dbReference type="EMBL" id="UYSG01010933">
    <property type="protein sequence ID" value="VDL59736.1"/>
    <property type="molecule type" value="Genomic_DNA"/>
</dbReference>
<dbReference type="InterPro" id="IPR023801">
    <property type="entry name" value="His_deacetylse_dom"/>
</dbReference>
<dbReference type="SMART" id="SM00290">
    <property type="entry name" value="ZnF_UBP"/>
    <property type="match status" value="1"/>
</dbReference>
<feature type="compositionally biased region" description="Polar residues" evidence="3">
    <location>
        <begin position="861"/>
        <end position="870"/>
    </location>
</feature>
<feature type="region of interest" description="Disordered" evidence="3">
    <location>
        <begin position="784"/>
        <end position="813"/>
    </location>
</feature>
<keyword evidence="2" id="KW-0862">Zinc</keyword>